<dbReference type="EMBL" id="LAZR01006894">
    <property type="protein sequence ID" value="KKM88935.1"/>
    <property type="molecule type" value="Genomic_DNA"/>
</dbReference>
<organism evidence="1">
    <name type="scientific">marine sediment metagenome</name>
    <dbReference type="NCBI Taxonomy" id="412755"/>
    <lineage>
        <taxon>unclassified sequences</taxon>
        <taxon>metagenomes</taxon>
        <taxon>ecological metagenomes</taxon>
    </lineage>
</organism>
<proteinExistence type="predicted"/>
<dbReference type="AlphaFoldDB" id="A0A0F9NJC1"/>
<protein>
    <submittedName>
        <fullName evidence="1">Uncharacterized protein</fullName>
    </submittedName>
</protein>
<name>A0A0F9NJC1_9ZZZZ</name>
<sequence>MLAIAVFLTVLTISTIFIGQGVAFKNSSAEVTIICANEGTKITNVELTIYLHENGIPIDQAESYQIDENGEILLILSPGEYAIEASISGETGFHGYKQFTVGSEQKDLNVIVDMKPNTNHNNPIDLTPTYADMIQEEDTTLIPVLSAIPGEEEEETAPLILKDEIFQNKEKWIPVNLETLDPTTKTILEKRQDEIQSMSSKVEINSDLNNGSNINTKAVGSVISFAWNVYGIVDSETIYNVWHPIALVDSENGLTHSFDLSVYYQKELTIKSEIKVEGVSASASYSKKVTYGVDHGPLTSSGGSTKTWKSEFRHRYQSGRLYWWSGYNWFQLGNFHREYIDYWYTLSYQSVSGASLSETRSTYLGEWRSSHSADVTMTSSSTYSGSIGLSVKRSDIFGSVSISVKFTYTTKAFHNFVYNQPSSKWYVKFYSGRAFDINTYQYYAGGGGGCPILSVFDGENYLDEGLLDIHNVEGKDVIHEHKITNSLKAIHGEYRIRLTEHQKTFSHIDQVKLLAKLKSGDEIILHLVSAVHSEDGNVKRELKFSDDVKTVILGTDHKNGPSEYIDLAFNSGSNLEIEEFIFIIEGNNYIVK</sequence>
<comment type="caution">
    <text evidence="1">The sequence shown here is derived from an EMBL/GenBank/DDBJ whole genome shotgun (WGS) entry which is preliminary data.</text>
</comment>
<evidence type="ECO:0000313" key="1">
    <source>
        <dbReference type="EMBL" id="KKM88935.1"/>
    </source>
</evidence>
<reference evidence="1" key="1">
    <citation type="journal article" date="2015" name="Nature">
        <title>Complex archaea that bridge the gap between prokaryotes and eukaryotes.</title>
        <authorList>
            <person name="Spang A."/>
            <person name="Saw J.H."/>
            <person name="Jorgensen S.L."/>
            <person name="Zaremba-Niedzwiedzka K."/>
            <person name="Martijn J."/>
            <person name="Lind A.E."/>
            <person name="van Eijk R."/>
            <person name="Schleper C."/>
            <person name="Guy L."/>
            <person name="Ettema T.J."/>
        </authorList>
    </citation>
    <scope>NUCLEOTIDE SEQUENCE</scope>
</reference>
<gene>
    <name evidence="1" type="ORF">LCGC14_1253710</name>
</gene>
<accession>A0A0F9NJC1</accession>